<dbReference type="STRING" id="1447875.A0A2B7Y4N6"/>
<dbReference type="InterPro" id="IPR056021">
    <property type="entry name" value="DUF7600"/>
</dbReference>
<dbReference type="AlphaFoldDB" id="A0A2B7Y4N6"/>
<evidence type="ECO:0000313" key="3">
    <source>
        <dbReference type="Proteomes" id="UP000223968"/>
    </source>
</evidence>
<dbReference type="OrthoDB" id="5273847at2759"/>
<comment type="caution">
    <text evidence="2">The sequence shown here is derived from an EMBL/GenBank/DDBJ whole genome shotgun (WGS) entry which is preliminary data.</text>
</comment>
<name>A0A2B7Y4N6_9EURO</name>
<dbReference type="EMBL" id="PDNB01000022">
    <property type="protein sequence ID" value="PGH15808.1"/>
    <property type="molecule type" value="Genomic_DNA"/>
</dbReference>
<dbReference type="Proteomes" id="UP000223968">
    <property type="component" value="Unassembled WGS sequence"/>
</dbReference>
<accession>A0A2B7Y4N6</accession>
<keyword evidence="3" id="KW-1185">Reference proteome</keyword>
<proteinExistence type="predicted"/>
<sequence>MGINTLRCSLCGFHVAGTKTLRTLGPGTNTVGVGIYDDPDSQVCVVPAKENGRWDDPGYESAPKMEFDAFNLCYGMRWQGFIFHEACWSLLQQVYRDKQTPIARILEVLESLPIPLTDCAPNWDHNYGGLKPLTKKDTFLGAVNGRKIISAAIEEQRLYPAFNPYKTWSGWTNALSQPRSEPLAQTDLKWKKLAGKFPIMRSREVKLTPMLTEPTFEDGCRELRKENTPISHDLARIAIYLVIDRDRYYISRFQFIAASGKKISLGSCTDELVLVNNLDMPVLRGIILPAGTKGIHRLRIATASRSLTPWIGYHDECPKSRRHVTDGPLTALEAGFDAFKLVSLAVGEESTPCSSSDGNQDSALRNQALWFPYTPSPDLCVGELAGRNPIKTDYQPFCWVCFGGPGGDHLQSLKQITTPGGGAGWLRFHYASDIDTVTLGRGHSDPEDIFRFTIDGKGGELIENVKVELDKNGVLESSKISTNRGRKFHPRLRKPQVELPMVKLGYPAGTTITGSYGHVGTK</sequence>
<evidence type="ECO:0000313" key="2">
    <source>
        <dbReference type="EMBL" id="PGH15808.1"/>
    </source>
</evidence>
<protein>
    <recommendedName>
        <fullName evidence="1">DUF7600 domain-containing protein</fullName>
    </recommendedName>
</protein>
<gene>
    <name evidence="2" type="ORF">AJ79_02189</name>
</gene>
<reference evidence="2 3" key="1">
    <citation type="submission" date="2017-10" db="EMBL/GenBank/DDBJ databases">
        <title>Comparative genomics in systemic dimorphic fungi from Ajellomycetaceae.</title>
        <authorList>
            <person name="Munoz J.F."/>
            <person name="Mcewen J.G."/>
            <person name="Clay O.K."/>
            <person name="Cuomo C.A."/>
        </authorList>
    </citation>
    <scope>NUCLEOTIDE SEQUENCE [LARGE SCALE GENOMIC DNA]</scope>
    <source>
        <strain evidence="2 3">UAMH5409</strain>
    </source>
</reference>
<organism evidence="2 3">
    <name type="scientific">Helicocarpus griseus UAMH5409</name>
    <dbReference type="NCBI Taxonomy" id="1447875"/>
    <lineage>
        <taxon>Eukaryota</taxon>
        <taxon>Fungi</taxon>
        <taxon>Dikarya</taxon>
        <taxon>Ascomycota</taxon>
        <taxon>Pezizomycotina</taxon>
        <taxon>Eurotiomycetes</taxon>
        <taxon>Eurotiomycetidae</taxon>
        <taxon>Onygenales</taxon>
        <taxon>Ajellomycetaceae</taxon>
        <taxon>Helicocarpus</taxon>
    </lineage>
</organism>
<evidence type="ECO:0000259" key="1">
    <source>
        <dbReference type="Pfam" id="PF24539"/>
    </source>
</evidence>
<dbReference type="Pfam" id="PF24539">
    <property type="entry name" value="DUF7600"/>
    <property type="match status" value="1"/>
</dbReference>
<feature type="domain" description="DUF7600" evidence="1">
    <location>
        <begin position="213"/>
        <end position="350"/>
    </location>
</feature>